<evidence type="ECO:0000313" key="8">
    <source>
        <dbReference type="Proteomes" id="UP001251849"/>
    </source>
</evidence>
<accession>A0ABU3GDK3</accession>
<organism evidence="7 8">
    <name type="scientific">Microbacterium gawkjiense</name>
    <dbReference type="NCBI Taxonomy" id="3067309"/>
    <lineage>
        <taxon>Bacteria</taxon>
        <taxon>Bacillati</taxon>
        <taxon>Actinomycetota</taxon>
        <taxon>Actinomycetes</taxon>
        <taxon>Micrococcales</taxon>
        <taxon>Microbacteriaceae</taxon>
        <taxon>Microbacterium</taxon>
    </lineage>
</organism>
<keyword evidence="4" id="KW-0456">Lyase</keyword>
<dbReference type="Gene3D" id="3.40.50.720">
    <property type="entry name" value="NAD(P)-binding Rossmann-like Domain"/>
    <property type="match status" value="1"/>
</dbReference>
<keyword evidence="3" id="KW-0520">NAD</keyword>
<evidence type="ECO:0000256" key="1">
    <source>
        <dbReference type="ARBA" id="ARBA00001911"/>
    </source>
</evidence>
<feature type="domain" description="NAD-dependent epimerase/dehydratase" evidence="6">
    <location>
        <begin position="48"/>
        <end position="291"/>
    </location>
</feature>
<dbReference type="InterPro" id="IPR001509">
    <property type="entry name" value="Epimerase_deHydtase"/>
</dbReference>
<keyword evidence="8" id="KW-1185">Reference proteome</keyword>
<evidence type="ECO:0000259" key="6">
    <source>
        <dbReference type="Pfam" id="PF01370"/>
    </source>
</evidence>
<sequence length="373" mass="39758">MPEHTPRGDGSTSTAPVPRVTGSATVDGDIAEIIGQPLPWEKLDGSTVLVTGAAGMIPSYALYTLLGLNEVRDAGITVLALVRDLDKARRLLGPVAERGDVVLVKGDVRERVELDRKVDLVIHGASPARPALHAASPVDSIRANVNGAFGMLDLCVASGGARFVLMSSAEVYGQRVDDGSLVGESDYGAVDILTPRASYIEGKRAAETIAVSYHAQHGVPITIGRFGHIYGPVMALDDGRVQADFASDVLAGRDITLNSDGSARRTYTYLADAVSGMFAAILLGEDTAYNISDRDGFISIRELAEAFTHARPEKGLSVRFAEGVDLSRYNSVKGQGLDDARLRSLGWAPHVGLRRGLDRTLAWHEERAEGTRS</sequence>
<keyword evidence="2" id="KW-0210">Decarboxylase</keyword>
<dbReference type="PANTHER" id="PTHR43078">
    <property type="entry name" value="UDP-GLUCURONIC ACID DECARBOXYLASE-RELATED"/>
    <property type="match status" value="1"/>
</dbReference>
<dbReference type="Proteomes" id="UP001251849">
    <property type="component" value="Unassembled WGS sequence"/>
</dbReference>
<proteinExistence type="predicted"/>
<evidence type="ECO:0000256" key="3">
    <source>
        <dbReference type="ARBA" id="ARBA00023027"/>
    </source>
</evidence>
<comment type="cofactor">
    <cofactor evidence="1">
        <name>NAD(+)</name>
        <dbReference type="ChEBI" id="CHEBI:57540"/>
    </cofactor>
</comment>
<dbReference type="RefSeq" id="WP_311862931.1">
    <property type="nucleotide sequence ID" value="NZ_JAUZVV010000002.1"/>
</dbReference>
<evidence type="ECO:0000256" key="4">
    <source>
        <dbReference type="ARBA" id="ARBA00023239"/>
    </source>
</evidence>
<dbReference type="EMBL" id="JAUZVV010000002">
    <property type="protein sequence ID" value="MDT3317892.1"/>
    <property type="molecule type" value="Genomic_DNA"/>
</dbReference>
<reference evidence="7 8" key="1">
    <citation type="submission" date="2023-08" db="EMBL/GenBank/DDBJ databases">
        <title>Microbacterium aquilitoris sp. nov. and Microbacterium gwkjibeachense sp. nov., isolated from beach.</title>
        <authorList>
            <person name="Lee S.D."/>
            <person name="Yang H."/>
            <person name="Kim I."/>
        </authorList>
    </citation>
    <scope>NUCLEOTIDE SEQUENCE [LARGE SCALE GENOMIC DNA]</scope>
    <source>
        <strain evidence="7 8">KSW4-11</strain>
    </source>
</reference>
<evidence type="ECO:0000313" key="7">
    <source>
        <dbReference type="EMBL" id="MDT3317892.1"/>
    </source>
</evidence>
<name>A0ABU3GDK3_9MICO</name>
<gene>
    <name evidence="7" type="ORF">Q9S71_13775</name>
</gene>
<dbReference type="InterPro" id="IPR044516">
    <property type="entry name" value="UXS-like"/>
</dbReference>
<dbReference type="SUPFAM" id="SSF51735">
    <property type="entry name" value="NAD(P)-binding Rossmann-fold domains"/>
    <property type="match status" value="1"/>
</dbReference>
<feature type="region of interest" description="Disordered" evidence="5">
    <location>
        <begin position="1"/>
        <end position="23"/>
    </location>
</feature>
<dbReference type="InterPro" id="IPR036291">
    <property type="entry name" value="NAD(P)-bd_dom_sf"/>
</dbReference>
<comment type="caution">
    <text evidence="7">The sequence shown here is derived from an EMBL/GenBank/DDBJ whole genome shotgun (WGS) entry which is preliminary data.</text>
</comment>
<evidence type="ECO:0000256" key="5">
    <source>
        <dbReference type="SAM" id="MobiDB-lite"/>
    </source>
</evidence>
<evidence type="ECO:0000256" key="2">
    <source>
        <dbReference type="ARBA" id="ARBA00022793"/>
    </source>
</evidence>
<protein>
    <submittedName>
        <fullName evidence="7">NAD-dependent epimerase/dehydratase family protein</fullName>
    </submittedName>
</protein>
<dbReference type="PANTHER" id="PTHR43078:SF6">
    <property type="entry name" value="UDP-GLUCURONIC ACID DECARBOXYLASE 1"/>
    <property type="match status" value="1"/>
</dbReference>
<dbReference type="Pfam" id="PF01370">
    <property type="entry name" value="Epimerase"/>
    <property type="match status" value="1"/>
</dbReference>